<dbReference type="Pfam" id="PF01315">
    <property type="entry name" value="Ald_Xan_dh_C"/>
    <property type="match status" value="1"/>
</dbReference>
<dbReference type="InterPro" id="IPR000674">
    <property type="entry name" value="Ald_Oxase/Xan_DH_a/b"/>
</dbReference>
<evidence type="ECO:0000256" key="1">
    <source>
        <dbReference type="ARBA" id="ARBA00001974"/>
    </source>
</evidence>
<reference evidence="17" key="3">
    <citation type="journal article" date="2014" name="Nature">
        <title>Elephant shark genome provides unique insights into gnathostome evolution.</title>
        <authorList>
            <consortium name="International Elephant Shark Genome Sequencing Consortium"/>
            <person name="Venkatesh B."/>
            <person name="Lee A.P."/>
            <person name="Ravi V."/>
            <person name="Maurya A.K."/>
            <person name="Lian M.M."/>
            <person name="Swann J.B."/>
            <person name="Ohta Y."/>
            <person name="Flajnik M.F."/>
            <person name="Sutoh Y."/>
            <person name="Kasahara M."/>
            <person name="Hoon S."/>
            <person name="Gangu V."/>
            <person name="Roy S.W."/>
            <person name="Irimia M."/>
            <person name="Korzh V."/>
            <person name="Kondrychyn I."/>
            <person name="Lim Z.W."/>
            <person name="Tay B.H."/>
            <person name="Tohari S."/>
            <person name="Kong K.W."/>
            <person name="Ho S."/>
            <person name="Lorente-Galdos B."/>
            <person name="Quilez J."/>
            <person name="Marques-Bonet T."/>
            <person name="Raney B.J."/>
            <person name="Ingham P.W."/>
            <person name="Tay A."/>
            <person name="Hillier L.W."/>
            <person name="Minx P."/>
            <person name="Boehm T."/>
            <person name="Wilson R.K."/>
            <person name="Brenner S."/>
            <person name="Warren W.C."/>
        </authorList>
    </citation>
    <scope>NUCLEOTIDE SEQUENCE [LARGE SCALE GENOMIC DNA]</scope>
</reference>
<dbReference type="SUPFAM" id="SSF47741">
    <property type="entry name" value="CO dehydrogenase ISP C-domain like"/>
    <property type="match status" value="1"/>
</dbReference>
<comment type="similarity">
    <text evidence="2">Belongs to the xanthine dehydrogenase family.</text>
</comment>
<dbReference type="InterPro" id="IPR036683">
    <property type="entry name" value="CO_DH_flav_C_dom_sf"/>
</dbReference>
<dbReference type="PANTHER" id="PTHR45444">
    <property type="entry name" value="XANTHINE DEHYDROGENASE"/>
    <property type="match status" value="1"/>
</dbReference>
<dbReference type="SUPFAM" id="SSF55447">
    <property type="entry name" value="CO dehydrogenase flavoprotein C-terminal domain-like"/>
    <property type="match status" value="1"/>
</dbReference>
<dbReference type="InterPro" id="IPR016169">
    <property type="entry name" value="FAD-bd_PCMH_sub2"/>
</dbReference>
<reference evidence="17" key="1">
    <citation type="journal article" date="2006" name="Science">
        <title>Ancient noncoding elements conserved in the human genome.</title>
        <authorList>
            <person name="Venkatesh B."/>
            <person name="Kirkness E.F."/>
            <person name="Loh Y.H."/>
            <person name="Halpern A.L."/>
            <person name="Lee A.P."/>
            <person name="Johnson J."/>
            <person name="Dandona N."/>
            <person name="Viswanathan L.D."/>
            <person name="Tay A."/>
            <person name="Venter J.C."/>
            <person name="Strausberg R.L."/>
            <person name="Brenner S."/>
        </authorList>
    </citation>
    <scope>NUCLEOTIDE SEQUENCE [LARGE SCALE GENOMIC DNA]</scope>
</reference>
<feature type="binding site" evidence="14">
    <location>
        <position position="106"/>
    </location>
    <ligand>
        <name>[2Fe-2S] cluster</name>
        <dbReference type="ChEBI" id="CHEBI:190135"/>
        <label>1</label>
    </ligand>
</feature>
<dbReference type="FunFam" id="3.30.365.10:FF:000002">
    <property type="entry name" value="Xanthine dehydrogenase oxidase"/>
    <property type="match status" value="1"/>
</dbReference>
<feature type="binding site" evidence="14">
    <location>
        <position position="916"/>
    </location>
    <ligand>
        <name>Mo-molybdopterin</name>
        <dbReference type="ChEBI" id="CHEBI:71302"/>
    </ligand>
    <ligandPart>
        <name>Mo</name>
        <dbReference type="ChEBI" id="CHEBI:28685"/>
    </ligandPart>
</feature>
<dbReference type="InterPro" id="IPR036884">
    <property type="entry name" value="2Fe-2S-bd_dom_sf"/>
</dbReference>
<feature type="binding site" evidence="14">
    <location>
        <position position="76"/>
    </location>
    <ligand>
        <name>[2Fe-2S] cluster</name>
        <dbReference type="ChEBI" id="CHEBI:190135"/>
        <label>1</label>
    </ligand>
</feature>
<keyword evidence="8" id="KW-0560">Oxidoreductase</keyword>
<dbReference type="GeneTree" id="ENSGT00940000166820"/>
<feature type="binding site" evidence="13">
    <location>
        <position position="418"/>
    </location>
    <ligand>
        <name>FAD</name>
        <dbReference type="ChEBI" id="CHEBI:57692"/>
    </ligand>
</feature>
<evidence type="ECO:0000256" key="11">
    <source>
        <dbReference type="ARBA" id="ARBA00034078"/>
    </source>
</evidence>
<dbReference type="Gene3D" id="3.10.20.30">
    <property type="match status" value="1"/>
</dbReference>
<dbReference type="PIRSF" id="PIRSF000127">
    <property type="entry name" value="Xanthine_DH"/>
    <property type="match status" value="1"/>
</dbReference>
<dbReference type="InterPro" id="IPR036010">
    <property type="entry name" value="2Fe-2S_ferredoxin-like_sf"/>
</dbReference>
<reference evidence="16" key="5">
    <citation type="submission" date="2025-09" db="UniProtKB">
        <authorList>
            <consortium name="Ensembl"/>
        </authorList>
    </citation>
    <scope>IDENTIFICATION</scope>
</reference>
<evidence type="ECO:0000256" key="9">
    <source>
        <dbReference type="ARBA" id="ARBA00023004"/>
    </source>
</evidence>
<dbReference type="PROSITE" id="PS51387">
    <property type="entry name" value="FAD_PCMH"/>
    <property type="match status" value="1"/>
</dbReference>
<dbReference type="Gene3D" id="3.30.43.10">
    <property type="entry name" value="Uridine Diphospho-n-acetylenolpyruvylglucosamine Reductase, domain 2"/>
    <property type="match status" value="1"/>
</dbReference>
<dbReference type="Pfam" id="PF03450">
    <property type="entry name" value="CO_deh_flav_C"/>
    <property type="match status" value="1"/>
</dbReference>
<comment type="cofactor">
    <cofactor evidence="14">
        <name>[2Fe-2S] cluster</name>
        <dbReference type="ChEBI" id="CHEBI:190135"/>
    </cofactor>
    <text evidence="14">Binds 2 [2Fe-2S] clusters.</text>
</comment>
<dbReference type="GO" id="GO:0005506">
    <property type="term" value="F:iron ion binding"/>
    <property type="evidence" value="ECO:0007669"/>
    <property type="project" value="InterPro"/>
</dbReference>
<dbReference type="FunFam" id="3.30.365.10:FF:000001">
    <property type="entry name" value="Xanthine dehydrogenase oxidase"/>
    <property type="match status" value="1"/>
</dbReference>
<feature type="binding site" evidence="14">
    <location>
        <position position="773"/>
    </location>
    <ligand>
        <name>Mo-molybdopterin</name>
        <dbReference type="ChEBI" id="CHEBI:71302"/>
    </ligand>
    <ligandPart>
        <name>Mo</name>
        <dbReference type="ChEBI" id="CHEBI:28685"/>
    </ligandPart>
</feature>
<keyword evidence="6 14" id="KW-0479">Metal-binding</keyword>
<dbReference type="InterPro" id="IPR037165">
    <property type="entry name" value="AldOxase/xan_DH_Mopterin-bd_sf"/>
</dbReference>
<dbReference type="Pfam" id="PF00111">
    <property type="entry name" value="Fer2"/>
    <property type="match status" value="1"/>
</dbReference>
<evidence type="ECO:0000256" key="13">
    <source>
        <dbReference type="PIRSR" id="PIRSR000127-2"/>
    </source>
</evidence>
<keyword evidence="17" id="KW-1185">Reference proteome</keyword>
<evidence type="ECO:0000256" key="14">
    <source>
        <dbReference type="PIRSR" id="PIRSR000127-3"/>
    </source>
</evidence>
<comment type="cofactor">
    <cofactor evidence="14">
        <name>Mo-molybdopterin</name>
        <dbReference type="ChEBI" id="CHEBI:71302"/>
    </cofactor>
    <text evidence="14">Binds 1 Mo-molybdopterin (Mo-MPT) cofactor per subunit.</text>
</comment>
<evidence type="ECO:0000313" key="16">
    <source>
        <dbReference type="Ensembl" id="ENSCMIP00000016837.1"/>
    </source>
</evidence>
<feature type="binding site" evidence="14">
    <location>
        <position position="184"/>
    </location>
    <ligand>
        <name>[2Fe-2S] cluster</name>
        <dbReference type="ChEBI" id="CHEBI:190135"/>
        <label>2</label>
    </ligand>
</feature>
<sequence>MYIYARLTNNIETEPLQAENASRSEIVNPAEEAENPQQFNLRVNGVFYNVKDEDPQMPLSEYLRSVLQLRGTKTMCHEGGCGSCIVVVECDNPIMPGRVVKAINSCLCPIGSLLSMKNHQVITVEALGSVKKGLHPIQQRLADYNGSQCGYCSPGFVMQMYGFLKNNPSPSSQQVEDNFDGNVCRCTGYRSILDAMKSFARDTDVEKQESVIDIEDLQTCPRTKQAFNQTYLPKELSCVCHVKNTKKALFSKNDTEWFQPTTLTELYLLVHEHVTKAVKLVHGDTAKGVYKQDGPYNILIDVKGISELYTVTMEEHGLKVYSNVSLSTLIGSLKKFSNESPCYSTIANLLLKVANEPVRNAAGWAGNLMMKWKHREFPSDVFVALEAAGTRVIVAHISEIKQYTLLEFLHVDMKGKVLLYLEIPKHPESEIMRIYKVMPRVQNAHTYVTGGFRARLTVWDENRTVESISLVYNGINKDFIHAFATEQYLQYKDITSNDTLQGALAVLAEEIVPDGDDALLASVEYRKNLALNLFYKFILLLNENVVSPQNRSAPATLTRPVSTGKQVFKSKPEEYPLTKPMPKLSAYFQTSGEACFIDDTLPLPNELFGALVLSTKGNATLAGINSTEALSIPGAAAVLTAKDIPGSNTFMPAPNDEEEIFSSGPLLYAGQSVALCVADSNELALKMVQAVKVTYKDEMPPIVSLDDAIEKKSFFPSSGEVLHVGDAETAVSSSPHKIEGEIRAGEQYHLHMETQICRCVPTEDGLEVQPASQWLDFTQNAIAGAVGLQAKDINMSVKRLGGAYGGKASRSNLIACASAVAATVLRRPVRCMMDLSTNMKAIGKRHSYITKYKVGFNEDGTLNGIIMTYYCDSGCSANDKEVTECIMFSDNAYKCENWQLNAVSLKTNRAAHTWCRAPGSKPNIFFMETILEHVAKALSMDPLIVKQRNLYAQGDITPLGFALPYCSIQELYSSQLTKVDVEGRMQAINQFNAENRWKKKGLGIVPLKYGLNWSSGYYLCTVSIFASDATLIITHGGIESGQGLNTKVAQVCAYSLGIPIEYISIKKTTTVSSPNSAPTGGSITSELNCMGVLHCCEKLKERMKPVKDKLPPDTSWKDLVAACFNAKVNLTAQDWVWPDEQPDNGPQYNSYGVTVAEAELDVLTGENQIVQVDILFDCGESMNPDIDIGQVEGAFIMGMGYWLTEKMVYDPKTGSVLNPGTWEYKPPFSKDIPIRFNIEFLTDAPNPLGVLRSKASGEPPQCMSCSTLFAVKRAIEAAREDVGDKSYFPLHGPATVDIVQTNCLVDYKQFSI</sequence>
<dbReference type="SUPFAM" id="SSF54292">
    <property type="entry name" value="2Fe-2S ferredoxin-like"/>
    <property type="match status" value="1"/>
</dbReference>
<dbReference type="InterPro" id="IPR016167">
    <property type="entry name" value="FAD-bd_PCMH_sub1"/>
</dbReference>
<dbReference type="InterPro" id="IPR008274">
    <property type="entry name" value="AldOxase/xan_DH_MoCoBD1"/>
</dbReference>
<dbReference type="InterPro" id="IPR046867">
    <property type="entry name" value="AldOxase/xan_DH_MoCoBD2"/>
</dbReference>
<dbReference type="SUPFAM" id="SSF56003">
    <property type="entry name" value="Molybdenum cofactor-binding domain"/>
    <property type="match status" value="1"/>
</dbReference>
<feature type="domain" description="FAD-binding PCMH-type" evidence="15">
    <location>
        <begin position="250"/>
        <end position="428"/>
    </location>
</feature>
<dbReference type="InterPro" id="IPR036856">
    <property type="entry name" value="Ald_Oxase/Xan_DH_a/b_sf"/>
</dbReference>
<dbReference type="InterPro" id="IPR002346">
    <property type="entry name" value="Mopterin_DH_FAD-bd"/>
</dbReference>
<accession>A0A4W3HNY8</accession>
<dbReference type="Gene3D" id="1.10.150.120">
    <property type="entry name" value="[2Fe-2S]-binding domain"/>
    <property type="match status" value="1"/>
</dbReference>
<dbReference type="InterPro" id="IPR006058">
    <property type="entry name" value="2Fe2S_fd_BS"/>
</dbReference>
<dbReference type="OMA" id="VQNARIC"/>
<comment type="cofactor">
    <cofactor evidence="11">
        <name>[2Fe-2S] cluster</name>
        <dbReference type="ChEBI" id="CHEBI:190135"/>
    </cofactor>
</comment>
<name>A0A4W3HNY8_CALMI</name>
<keyword evidence="7 13" id="KW-0274">FAD</keyword>
<organism evidence="16 17">
    <name type="scientific">Callorhinchus milii</name>
    <name type="common">Ghost shark</name>
    <dbReference type="NCBI Taxonomy" id="7868"/>
    <lineage>
        <taxon>Eukaryota</taxon>
        <taxon>Metazoa</taxon>
        <taxon>Chordata</taxon>
        <taxon>Craniata</taxon>
        <taxon>Vertebrata</taxon>
        <taxon>Chondrichthyes</taxon>
        <taxon>Holocephali</taxon>
        <taxon>Chimaeriformes</taxon>
        <taxon>Callorhinchidae</taxon>
        <taxon>Callorhinchus</taxon>
    </lineage>
</organism>
<comment type="cofactor">
    <cofactor evidence="1 13">
        <name>FAD</name>
        <dbReference type="ChEBI" id="CHEBI:57692"/>
    </cofactor>
</comment>
<dbReference type="InterPro" id="IPR002888">
    <property type="entry name" value="2Fe-2S-bd"/>
</dbReference>
<dbReference type="PROSITE" id="PS00197">
    <property type="entry name" value="2FE2S_FER_1"/>
    <property type="match status" value="1"/>
</dbReference>
<keyword evidence="4" id="KW-0285">Flavoprotein</keyword>
<feature type="binding site" evidence="14">
    <location>
        <position position="81"/>
    </location>
    <ligand>
        <name>[2Fe-2S] cluster</name>
        <dbReference type="ChEBI" id="CHEBI:190135"/>
        <label>1</label>
    </ligand>
</feature>
<reference evidence="17" key="2">
    <citation type="journal article" date="2007" name="PLoS Biol.">
        <title>Survey sequencing and comparative analysis of the elephant shark (Callorhinchus milii) genome.</title>
        <authorList>
            <person name="Venkatesh B."/>
            <person name="Kirkness E.F."/>
            <person name="Loh Y.H."/>
            <person name="Halpern A.L."/>
            <person name="Lee A.P."/>
            <person name="Johnson J."/>
            <person name="Dandona N."/>
            <person name="Viswanathan L.D."/>
            <person name="Tay A."/>
            <person name="Venter J.C."/>
            <person name="Strausberg R.L."/>
            <person name="Brenner S."/>
        </authorList>
    </citation>
    <scope>NUCLEOTIDE SEQUENCE [LARGE SCALE GENOMIC DNA]</scope>
</reference>
<dbReference type="PANTHER" id="PTHR45444:SF3">
    <property type="entry name" value="XANTHINE DEHYDROGENASE"/>
    <property type="match status" value="1"/>
</dbReference>
<evidence type="ECO:0000256" key="12">
    <source>
        <dbReference type="PIRSR" id="PIRSR000127-1"/>
    </source>
</evidence>
<feature type="active site" description="Proton acceptor" evidence="12">
    <location>
        <position position="1258"/>
    </location>
</feature>
<reference evidence="16" key="4">
    <citation type="submission" date="2025-08" db="UniProtKB">
        <authorList>
            <consortium name="Ensembl"/>
        </authorList>
    </citation>
    <scope>IDENTIFICATION</scope>
</reference>
<feature type="binding site" evidence="13">
    <location>
        <position position="436"/>
    </location>
    <ligand>
        <name>FAD</name>
        <dbReference type="ChEBI" id="CHEBI:57692"/>
    </ligand>
</feature>
<dbReference type="SUPFAM" id="SSF54665">
    <property type="entry name" value="CO dehydrogenase molybdoprotein N-domain-like"/>
    <property type="match status" value="1"/>
</dbReference>
<dbReference type="Pfam" id="PF20256">
    <property type="entry name" value="MoCoBD_2"/>
    <property type="match status" value="1"/>
</dbReference>
<dbReference type="Gene3D" id="3.30.465.10">
    <property type="match status" value="1"/>
</dbReference>
<evidence type="ECO:0000256" key="7">
    <source>
        <dbReference type="ARBA" id="ARBA00022827"/>
    </source>
</evidence>
<dbReference type="InterPro" id="IPR001041">
    <property type="entry name" value="2Fe-2S_ferredoxin-type"/>
</dbReference>
<dbReference type="InParanoid" id="A0A4W3HNY8"/>
<feature type="binding site" evidence="14">
    <location>
        <position position="84"/>
    </location>
    <ligand>
        <name>[2Fe-2S] cluster</name>
        <dbReference type="ChEBI" id="CHEBI:190135"/>
        <label>1</label>
    </ligand>
</feature>
<dbReference type="GO" id="GO:0051537">
    <property type="term" value="F:2 iron, 2 sulfur cluster binding"/>
    <property type="evidence" value="ECO:0007669"/>
    <property type="project" value="UniProtKB-KW"/>
</dbReference>
<dbReference type="Gene3D" id="3.90.1170.50">
    <property type="entry name" value="Aldehyde oxidase/xanthine dehydrogenase, a/b hammerhead"/>
    <property type="match status" value="1"/>
</dbReference>
<feature type="binding site" evidence="14">
    <location>
        <position position="1081"/>
    </location>
    <ligand>
        <name>Mo-molybdopterin</name>
        <dbReference type="ChEBI" id="CHEBI:71302"/>
    </ligand>
    <ligandPart>
        <name>Mo</name>
        <dbReference type="ChEBI" id="CHEBI:28685"/>
    </ligandPart>
</feature>
<keyword evidence="9 14" id="KW-0408">Iron</keyword>
<keyword evidence="3 14" id="KW-0500">Molybdenum</keyword>
<dbReference type="GO" id="GO:0071949">
    <property type="term" value="F:FAD binding"/>
    <property type="evidence" value="ECO:0007669"/>
    <property type="project" value="InterPro"/>
</dbReference>
<evidence type="ECO:0000259" key="15">
    <source>
        <dbReference type="PROSITE" id="PS51387"/>
    </source>
</evidence>
<evidence type="ECO:0000256" key="2">
    <source>
        <dbReference type="ARBA" id="ARBA00006849"/>
    </source>
</evidence>
<evidence type="ECO:0000256" key="8">
    <source>
        <dbReference type="ARBA" id="ARBA00023002"/>
    </source>
</evidence>
<dbReference type="Gene3D" id="3.30.390.50">
    <property type="entry name" value="CO dehydrogenase flavoprotein, C-terminal domain"/>
    <property type="match status" value="1"/>
</dbReference>
<keyword evidence="10 14" id="KW-0411">Iron-sulfur</keyword>
<evidence type="ECO:0000256" key="10">
    <source>
        <dbReference type="ARBA" id="ARBA00023014"/>
    </source>
</evidence>
<dbReference type="InterPro" id="IPR036318">
    <property type="entry name" value="FAD-bd_PCMH-like_sf"/>
</dbReference>
<dbReference type="InterPro" id="IPR016208">
    <property type="entry name" value="Ald_Oxase/xanthine_DH-like"/>
</dbReference>
<dbReference type="Pfam" id="PF00941">
    <property type="entry name" value="FAD_binding_5"/>
    <property type="match status" value="1"/>
</dbReference>
<evidence type="ECO:0000256" key="3">
    <source>
        <dbReference type="ARBA" id="ARBA00022505"/>
    </source>
</evidence>
<dbReference type="STRING" id="7868.ENSCMIP00000016837"/>
<feature type="binding site" evidence="14">
    <location>
        <position position="186"/>
    </location>
    <ligand>
        <name>[2Fe-2S] cluster</name>
        <dbReference type="ChEBI" id="CHEBI:190135"/>
        <label>2</label>
    </ligand>
</feature>
<dbReference type="Gene3D" id="3.30.365.10">
    <property type="entry name" value="Aldehyde oxidase/xanthine dehydrogenase, molybdopterin binding domain"/>
    <property type="match status" value="4"/>
</dbReference>
<dbReference type="Proteomes" id="UP000314986">
    <property type="component" value="Unassembled WGS sequence"/>
</dbReference>
<dbReference type="GO" id="GO:0016491">
    <property type="term" value="F:oxidoreductase activity"/>
    <property type="evidence" value="ECO:0007669"/>
    <property type="project" value="UniProtKB-KW"/>
</dbReference>
<dbReference type="InterPro" id="IPR005107">
    <property type="entry name" value="CO_DH_flav_C"/>
</dbReference>
<feature type="binding site" evidence="14">
    <location>
        <position position="149"/>
    </location>
    <ligand>
        <name>[2Fe-2S] cluster</name>
        <dbReference type="ChEBI" id="CHEBI:190135"/>
        <label>2</label>
    </ligand>
</feature>
<evidence type="ECO:0000313" key="17">
    <source>
        <dbReference type="Proteomes" id="UP000314986"/>
    </source>
</evidence>
<dbReference type="Pfam" id="PF02738">
    <property type="entry name" value="MoCoBD_1"/>
    <property type="match status" value="1"/>
</dbReference>
<proteinExistence type="inferred from homology"/>
<feature type="binding site" evidence="14">
    <location>
        <position position="152"/>
    </location>
    <ligand>
        <name>[2Fe-2S] cluster</name>
        <dbReference type="ChEBI" id="CHEBI:190135"/>
        <label>2</label>
    </ligand>
</feature>
<evidence type="ECO:0000256" key="6">
    <source>
        <dbReference type="ARBA" id="ARBA00022723"/>
    </source>
</evidence>
<evidence type="ECO:0000256" key="4">
    <source>
        <dbReference type="ARBA" id="ARBA00022630"/>
    </source>
</evidence>
<evidence type="ECO:0000256" key="5">
    <source>
        <dbReference type="ARBA" id="ARBA00022714"/>
    </source>
</evidence>
<dbReference type="SUPFAM" id="SSF56176">
    <property type="entry name" value="FAD-binding/transporter-associated domain-like"/>
    <property type="match status" value="1"/>
</dbReference>
<dbReference type="InterPro" id="IPR016166">
    <property type="entry name" value="FAD-bd_PCMH"/>
</dbReference>
<dbReference type="SMART" id="SM01008">
    <property type="entry name" value="Ald_Xan_dh_C"/>
    <property type="match status" value="1"/>
</dbReference>
<dbReference type="Pfam" id="PF01799">
    <property type="entry name" value="Fer2_2"/>
    <property type="match status" value="1"/>
</dbReference>
<dbReference type="SMART" id="SM01092">
    <property type="entry name" value="CO_deh_flav_C"/>
    <property type="match status" value="1"/>
</dbReference>
<protein>
    <submittedName>
        <fullName evidence="16">Xanthine dehydrogenase-like</fullName>
    </submittedName>
</protein>
<dbReference type="Ensembl" id="ENSCMIT00000017170.1">
    <property type="protein sequence ID" value="ENSCMIP00000016837.1"/>
    <property type="gene ID" value="ENSCMIG00000008078.1"/>
</dbReference>
<keyword evidence="5 14" id="KW-0001">2Fe-2S</keyword>
<dbReference type="InterPro" id="IPR012675">
    <property type="entry name" value="Beta-grasp_dom_sf"/>
</dbReference>